<protein>
    <submittedName>
        <fullName evidence="3">Glycosyltransferase family 2 protein</fullName>
    </submittedName>
</protein>
<dbReference type="InterPro" id="IPR029044">
    <property type="entry name" value="Nucleotide-diphossugar_trans"/>
</dbReference>
<dbReference type="Proteomes" id="UP001595764">
    <property type="component" value="Unassembled WGS sequence"/>
</dbReference>
<sequence>MVAAVSSTSVSTRRVLIVMPALNEQDSVVSVLAQVKQSLPGADVLVVDDGSTDRTAELARACGVRVARLSVNLGVGGAMRTGFRYAAARGYDAVVQVDADGQHDPDEVGALLRLLDEGADIAIGSRFAGKGAYRAVGPRKYAMVALSLVFSRLSGSKLTDVTSGFKAMGPRAIRLFAGYYPAEYLGDTVEALVMAIRAKLSIRETPVVMRERAGGKPSHSPVKSAVYLGRAGLALLLALVRRRPSVDSSVAA</sequence>
<dbReference type="SUPFAM" id="SSF53448">
    <property type="entry name" value="Nucleotide-diphospho-sugar transferases"/>
    <property type="match status" value="1"/>
</dbReference>
<dbReference type="PANTHER" id="PTHR48090">
    <property type="entry name" value="UNDECAPRENYL-PHOSPHATE 4-DEOXY-4-FORMAMIDO-L-ARABINOSE TRANSFERASE-RELATED"/>
    <property type="match status" value="1"/>
</dbReference>
<dbReference type="PANTHER" id="PTHR48090:SF7">
    <property type="entry name" value="RFBJ PROTEIN"/>
    <property type="match status" value="1"/>
</dbReference>
<comment type="caution">
    <text evidence="3">The sequence shown here is derived from an EMBL/GenBank/DDBJ whole genome shotgun (WGS) entry which is preliminary data.</text>
</comment>
<dbReference type="RefSeq" id="WP_354747558.1">
    <property type="nucleotide sequence ID" value="NZ_JBHMAY010000003.1"/>
</dbReference>
<evidence type="ECO:0000313" key="3">
    <source>
        <dbReference type="EMBL" id="MFC3511693.1"/>
    </source>
</evidence>
<dbReference type="InterPro" id="IPR001173">
    <property type="entry name" value="Glyco_trans_2-like"/>
</dbReference>
<gene>
    <name evidence="3" type="ORF">ACFORO_16080</name>
</gene>
<name>A0ABV7QH84_9PSEU</name>
<reference evidence="4" key="1">
    <citation type="journal article" date="2019" name="Int. J. Syst. Evol. Microbiol.">
        <title>The Global Catalogue of Microorganisms (GCM) 10K type strain sequencing project: providing services to taxonomists for standard genome sequencing and annotation.</title>
        <authorList>
            <consortium name="The Broad Institute Genomics Platform"/>
            <consortium name="The Broad Institute Genome Sequencing Center for Infectious Disease"/>
            <person name="Wu L."/>
            <person name="Ma J."/>
        </authorList>
    </citation>
    <scope>NUCLEOTIDE SEQUENCE [LARGE SCALE GENOMIC DNA]</scope>
    <source>
        <strain evidence="4">CGMCC 4.7682</strain>
    </source>
</reference>
<dbReference type="InterPro" id="IPR050256">
    <property type="entry name" value="Glycosyltransferase_2"/>
</dbReference>
<accession>A0ABV7QH84</accession>
<feature type="domain" description="Glycosyltransferase 2-like" evidence="2">
    <location>
        <begin position="17"/>
        <end position="139"/>
    </location>
</feature>
<dbReference type="EMBL" id="JBHRWI010000020">
    <property type="protein sequence ID" value="MFC3511693.1"/>
    <property type="molecule type" value="Genomic_DNA"/>
</dbReference>
<dbReference type="CDD" id="cd04179">
    <property type="entry name" value="DPM_DPG-synthase_like"/>
    <property type="match status" value="1"/>
</dbReference>
<comment type="similarity">
    <text evidence="1">Belongs to the glycosyltransferase 2 family.</text>
</comment>
<dbReference type="Gene3D" id="3.90.550.10">
    <property type="entry name" value="Spore Coat Polysaccharide Biosynthesis Protein SpsA, Chain A"/>
    <property type="match status" value="1"/>
</dbReference>
<evidence type="ECO:0000256" key="1">
    <source>
        <dbReference type="ARBA" id="ARBA00006739"/>
    </source>
</evidence>
<evidence type="ECO:0000313" key="4">
    <source>
        <dbReference type="Proteomes" id="UP001595764"/>
    </source>
</evidence>
<dbReference type="Pfam" id="PF00535">
    <property type="entry name" value="Glycos_transf_2"/>
    <property type="match status" value="1"/>
</dbReference>
<evidence type="ECO:0000259" key="2">
    <source>
        <dbReference type="Pfam" id="PF00535"/>
    </source>
</evidence>
<keyword evidence="4" id="KW-1185">Reference proteome</keyword>
<proteinExistence type="inferred from homology"/>
<organism evidence="3 4">
    <name type="scientific">Amycolatopsis halotolerans</name>
    <dbReference type="NCBI Taxonomy" id="330083"/>
    <lineage>
        <taxon>Bacteria</taxon>
        <taxon>Bacillati</taxon>
        <taxon>Actinomycetota</taxon>
        <taxon>Actinomycetes</taxon>
        <taxon>Pseudonocardiales</taxon>
        <taxon>Pseudonocardiaceae</taxon>
        <taxon>Amycolatopsis</taxon>
    </lineage>
</organism>